<evidence type="ECO:0000313" key="6">
    <source>
        <dbReference type="Proteomes" id="UP000663854"/>
    </source>
</evidence>
<evidence type="ECO:0000313" key="3">
    <source>
        <dbReference type="EMBL" id="CAF1077535.1"/>
    </source>
</evidence>
<dbReference type="EMBL" id="CAJNOH010000710">
    <property type="protein sequence ID" value="CAF1109166.1"/>
    <property type="molecule type" value="Genomic_DNA"/>
</dbReference>
<proteinExistence type="predicted"/>
<comment type="caution">
    <text evidence="4">The sequence shown here is derived from an EMBL/GenBank/DDBJ whole genome shotgun (WGS) entry which is preliminary data.</text>
</comment>
<sequence length="159" mass="17976">MIDAIPYKRYRRQYMQVPRDDLPYGGWTGGSDNPSGAIPGAYYGTGINPNYGDLGPNINDADSSISAISYSQGYSPNSGLIPNWNQQLQQQQYNLYSNNYNALQRPNINNYFHRPYNRYPPGSPGWYASGSNYWYNNGQSIISHTWLLITSILISIISM</sequence>
<dbReference type="EMBL" id="CAJNOU010000538">
    <property type="protein sequence ID" value="CAF1026040.1"/>
    <property type="molecule type" value="Genomic_DNA"/>
</dbReference>
<dbReference type="Proteomes" id="UP000663864">
    <property type="component" value="Unassembled WGS sequence"/>
</dbReference>
<dbReference type="Proteomes" id="UP000663870">
    <property type="component" value="Unassembled WGS sequence"/>
</dbReference>
<accession>A0A814PQG8</accession>
<reference evidence="4" key="1">
    <citation type="submission" date="2021-02" db="EMBL/GenBank/DDBJ databases">
        <authorList>
            <person name="Nowell W R."/>
        </authorList>
    </citation>
    <scope>NUCLEOTIDE SEQUENCE</scope>
</reference>
<name>A0A814PQG8_9BILA</name>
<dbReference type="AlphaFoldDB" id="A0A814PQG8"/>
<organism evidence="4 6">
    <name type="scientific">Rotaria sordida</name>
    <dbReference type="NCBI Taxonomy" id="392033"/>
    <lineage>
        <taxon>Eukaryota</taxon>
        <taxon>Metazoa</taxon>
        <taxon>Spiralia</taxon>
        <taxon>Gnathifera</taxon>
        <taxon>Rotifera</taxon>
        <taxon>Eurotatoria</taxon>
        <taxon>Bdelloidea</taxon>
        <taxon>Philodinida</taxon>
        <taxon>Philodinidae</taxon>
        <taxon>Rotaria</taxon>
    </lineage>
</organism>
<evidence type="ECO:0000313" key="1">
    <source>
        <dbReference type="EMBL" id="CAF1004449.1"/>
    </source>
</evidence>
<gene>
    <name evidence="5" type="ORF">JXQ802_LOCUS28849</name>
    <name evidence="4" type="ORF">PYM288_LOCUS20095</name>
    <name evidence="1" type="ORF">RFH988_LOCUS14349</name>
    <name evidence="2" type="ORF">SEV965_LOCUS12056</name>
    <name evidence="3" type="ORF">ZHD862_LOCUS16409</name>
</gene>
<protein>
    <submittedName>
        <fullName evidence="4">Uncharacterized protein</fullName>
    </submittedName>
</protein>
<dbReference type="Proteomes" id="UP000663854">
    <property type="component" value="Unassembled WGS sequence"/>
</dbReference>
<evidence type="ECO:0000313" key="4">
    <source>
        <dbReference type="EMBL" id="CAF1109166.1"/>
    </source>
</evidence>
<dbReference type="Proteomes" id="UP000663882">
    <property type="component" value="Unassembled WGS sequence"/>
</dbReference>
<dbReference type="EMBL" id="CAJNOT010000772">
    <property type="protein sequence ID" value="CAF1077535.1"/>
    <property type="molecule type" value="Genomic_DNA"/>
</dbReference>
<dbReference type="EMBL" id="CAJNOL010001102">
    <property type="protein sequence ID" value="CAF1288114.1"/>
    <property type="molecule type" value="Genomic_DNA"/>
</dbReference>
<evidence type="ECO:0000313" key="2">
    <source>
        <dbReference type="EMBL" id="CAF1026040.1"/>
    </source>
</evidence>
<dbReference type="OrthoDB" id="10063119at2759"/>
<evidence type="ECO:0000313" key="5">
    <source>
        <dbReference type="EMBL" id="CAF1288114.1"/>
    </source>
</evidence>
<keyword evidence="7" id="KW-1185">Reference proteome</keyword>
<dbReference type="Proteomes" id="UP000663889">
    <property type="component" value="Unassembled WGS sequence"/>
</dbReference>
<evidence type="ECO:0000313" key="7">
    <source>
        <dbReference type="Proteomes" id="UP000663870"/>
    </source>
</evidence>
<dbReference type="EMBL" id="CAJNOO010000661">
    <property type="protein sequence ID" value="CAF1004449.1"/>
    <property type="molecule type" value="Genomic_DNA"/>
</dbReference>